<protein>
    <submittedName>
        <fullName evidence="2">Uncharacterized protein</fullName>
    </submittedName>
</protein>
<keyword evidence="1" id="KW-1133">Transmembrane helix</keyword>
<keyword evidence="1" id="KW-0472">Membrane</keyword>
<gene>
    <name evidence="2" type="ORF">UV91_C0007G0061</name>
</gene>
<comment type="caution">
    <text evidence="2">The sequence shown here is derived from an EMBL/GenBank/DDBJ whole genome shotgun (WGS) entry which is preliminary data.</text>
</comment>
<dbReference type="AlphaFoldDB" id="A0A0G1EMS5"/>
<accession>A0A0G1EMS5</accession>
<organism evidence="2 3">
    <name type="scientific">Candidatus Nomurabacteria bacterium GW2011_GWF2_43_24</name>
    <dbReference type="NCBI Taxonomy" id="1618778"/>
    <lineage>
        <taxon>Bacteria</taxon>
        <taxon>Candidatus Nomuraibacteriota</taxon>
    </lineage>
</organism>
<evidence type="ECO:0000256" key="1">
    <source>
        <dbReference type="SAM" id="Phobius"/>
    </source>
</evidence>
<evidence type="ECO:0000313" key="3">
    <source>
        <dbReference type="Proteomes" id="UP000033907"/>
    </source>
</evidence>
<proteinExistence type="predicted"/>
<feature type="transmembrane region" description="Helical" evidence="1">
    <location>
        <begin position="87"/>
        <end position="107"/>
    </location>
</feature>
<sequence length="108" mass="12593">MTKKEKIITEIIYNEYKKSGSRYLTHSDLGVRSNGQLTGPELAQMFNHGQSKYFKSKGGYNTEIEITFEGIEYMEGKLKRNLQTWGFWLFGVASMVAVFYAVLFYYFK</sequence>
<dbReference type="Proteomes" id="UP000033907">
    <property type="component" value="Unassembled WGS sequence"/>
</dbReference>
<evidence type="ECO:0000313" key="2">
    <source>
        <dbReference type="EMBL" id="KKT11361.1"/>
    </source>
</evidence>
<reference evidence="2 3" key="1">
    <citation type="journal article" date="2015" name="Nature">
        <title>rRNA introns, odd ribosomes, and small enigmatic genomes across a large radiation of phyla.</title>
        <authorList>
            <person name="Brown C.T."/>
            <person name="Hug L.A."/>
            <person name="Thomas B.C."/>
            <person name="Sharon I."/>
            <person name="Castelle C.J."/>
            <person name="Singh A."/>
            <person name="Wilkins M.J."/>
            <person name="Williams K.H."/>
            <person name="Banfield J.F."/>
        </authorList>
    </citation>
    <scope>NUCLEOTIDE SEQUENCE [LARGE SCALE GENOMIC DNA]</scope>
</reference>
<dbReference type="EMBL" id="LCGH01000007">
    <property type="protein sequence ID" value="KKT11361.1"/>
    <property type="molecule type" value="Genomic_DNA"/>
</dbReference>
<name>A0A0G1EMS5_9BACT</name>
<keyword evidence="1" id="KW-0812">Transmembrane</keyword>